<dbReference type="AlphaFoldDB" id="A0A9D1V5X8"/>
<feature type="transmembrane region" description="Helical" evidence="1">
    <location>
        <begin position="44"/>
        <end position="65"/>
    </location>
</feature>
<gene>
    <name evidence="2" type="ORF">H9865_12010</name>
</gene>
<keyword evidence="1" id="KW-0812">Transmembrane</keyword>
<dbReference type="EMBL" id="DXFW01000040">
    <property type="protein sequence ID" value="HIX06802.1"/>
    <property type="molecule type" value="Genomic_DNA"/>
</dbReference>
<feature type="transmembrane region" description="Helical" evidence="1">
    <location>
        <begin position="214"/>
        <end position="236"/>
    </location>
</feature>
<feature type="transmembrane region" description="Helical" evidence="1">
    <location>
        <begin position="85"/>
        <end position="109"/>
    </location>
</feature>
<organism evidence="2 3">
    <name type="scientific">Candidatus Allofournierella pullicola</name>
    <dbReference type="NCBI Taxonomy" id="2838596"/>
    <lineage>
        <taxon>Bacteria</taxon>
        <taxon>Bacillati</taxon>
        <taxon>Bacillota</taxon>
        <taxon>Clostridia</taxon>
        <taxon>Eubacteriales</taxon>
        <taxon>Oscillospiraceae</taxon>
        <taxon>Allofournierella</taxon>
    </lineage>
</organism>
<feature type="transmembrane region" description="Helical" evidence="1">
    <location>
        <begin position="184"/>
        <end position="202"/>
    </location>
</feature>
<evidence type="ECO:0000313" key="2">
    <source>
        <dbReference type="EMBL" id="HIX06802.1"/>
    </source>
</evidence>
<dbReference type="Proteomes" id="UP000824193">
    <property type="component" value="Unassembled WGS sequence"/>
</dbReference>
<feature type="transmembrane region" description="Helical" evidence="1">
    <location>
        <begin position="12"/>
        <end position="38"/>
    </location>
</feature>
<feature type="transmembrane region" description="Helical" evidence="1">
    <location>
        <begin position="156"/>
        <end position="177"/>
    </location>
</feature>
<reference evidence="2" key="1">
    <citation type="journal article" date="2021" name="PeerJ">
        <title>Extensive microbial diversity within the chicken gut microbiome revealed by metagenomics and culture.</title>
        <authorList>
            <person name="Gilroy R."/>
            <person name="Ravi A."/>
            <person name="Getino M."/>
            <person name="Pursley I."/>
            <person name="Horton D.L."/>
            <person name="Alikhan N.F."/>
            <person name="Baker D."/>
            <person name="Gharbi K."/>
            <person name="Hall N."/>
            <person name="Watson M."/>
            <person name="Adriaenssens E.M."/>
            <person name="Foster-Nyarko E."/>
            <person name="Jarju S."/>
            <person name="Secka A."/>
            <person name="Antonio M."/>
            <person name="Oren A."/>
            <person name="Chaudhuri R.R."/>
            <person name="La Ragione R."/>
            <person name="Hildebrand F."/>
            <person name="Pallen M.J."/>
        </authorList>
    </citation>
    <scope>NUCLEOTIDE SEQUENCE</scope>
    <source>
        <strain evidence="2">2239</strain>
    </source>
</reference>
<evidence type="ECO:0000313" key="3">
    <source>
        <dbReference type="Proteomes" id="UP000824193"/>
    </source>
</evidence>
<reference evidence="2" key="2">
    <citation type="submission" date="2021-04" db="EMBL/GenBank/DDBJ databases">
        <authorList>
            <person name="Gilroy R."/>
        </authorList>
    </citation>
    <scope>NUCLEOTIDE SEQUENCE</scope>
    <source>
        <strain evidence="2">2239</strain>
    </source>
</reference>
<keyword evidence="1" id="KW-0472">Membrane</keyword>
<comment type="caution">
    <text evidence="2">The sequence shown here is derived from an EMBL/GenBank/DDBJ whole genome shotgun (WGS) entry which is preliminary data.</text>
</comment>
<sequence length="242" mass="26366">MFKNFLKMNAGDFSLYAAITGGLFLLGEVVILCVMAFMKPDTSIFLAGIVLPIVGAFSLFLMSFINSTVMFDTALRFGRTRRQSLGLVAGLLALEGVFVMGLAAVLALAERFLLPGLWAKLAGFEGWKLGLNMPVPEGSQPVQAALLQIEDFVLAWWWYPLLWAAALALGLAFGALIQRFGPKGAWVLWCLWMGLCFGPQLFGANMYFIGQWSAGLIAGVAVLVLAGLVWAVWSLLHAVVRW</sequence>
<evidence type="ECO:0000256" key="1">
    <source>
        <dbReference type="SAM" id="Phobius"/>
    </source>
</evidence>
<protein>
    <submittedName>
        <fullName evidence="2">Uncharacterized protein</fullName>
    </submittedName>
</protein>
<keyword evidence="1" id="KW-1133">Transmembrane helix</keyword>
<name>A0A9D1V5X8_9FIRM</name>
<proteinExistence type="predicted"/>
<accession>A0A9D1V5X8</accession>